<keyword evidence="1" id="KW-0812">Transmembrane</keyword>
<dbReference type="Pfam" id="PF16963">
    <property type="entry name" value="PelD_GGDEF"/>
    <property type="match status" value="1"/>
</dbReference>
<evidence type="ECO:0000313" key="4">
    <source>
        <dbReference type="Proteomes" id="UP000054908"/>
    </source>
</evidence>
<protein>
    <recommendedName>
        <fullName evidence="2">PelD GGDEF domain-containing protein</fullName>
    </recommendedName>
</protein>
<evidence type="ECO:0000313" key="3">
    <source>
        <dbReference type="EMBL" id="KTD25902.1"/>
    </source>
</evidence>
<keyword evidence="1" id="KW-1133">Transmembrane helix</keyword>
<feature type="domain" description="PelD GGDEF" evidence="2">
    <location>
        <begin position="316"/>
        <end position="437"/>
    </location>
</feature>
<feature type="transmembrane region" description="Helical" evidence="1">
    <location>
        <begin position="49"/>
        <end position="82"/>
    </location>
</feature>
<comment type="caution">
    <text evidence="3">The sequence shown here is derived from an EMBL/GenBank/DDBJ whole genome shotgun (WGS) entry which is preliminary data.</text>
</comment>
<dbReference type="Gene3D" id="3.30.70.2880">
    <property type="match status" value="1"/>
</dbReference>
<dbReference type="EMBL" id="LNYL01000042">
    <property type="protein sequence ID" value="KTD25902.1"/>
    <property type="molecule type" value="Genomic_DNA"/>
</dbReference>
<keyword evidence="4" id="KW-1185">Reference proteome</keyword>
<evidence type="ECO:0000256" key="1">
    <source>
        <dbReference type="SAM" id="Phobius"/>
    </source>
</evidence>
<evidence type="ECO:0000259" key="2">
    <source>
        <dbReference type="Pfam" id="PF16963"/>
    </source>
</evidence>
<dbReference type="OrthoDB" id="5442761at2"/>
<organism evidence="3 4">
    <name type="scientific">Legionella maceachernii</name>
    <dbReference type="NCBI Taxonomy" id="466"/>
    <lineage>
        <taxon>Bacteria</taxon>
        <taxon>Pseudomonadati</taxon>
        <taxon>Pseudomonadota</taxon>
        <taxon>Gammaproteobacteria</taxon>
        <taxon>Legionellales</taxon>
        <taxon>Legionellaceae</taxon>
        <taxon>Legionella</taxon>
    </lineage>
</organism>
<dbReference type="Proteomes" id="UP000054908">
    <property type="component" value="Unassembled WGS sequence"/>
</dbReference>
<gene>
    <name evidence="3" type="ORF">Lmac_1673</name>
</gene>
<dbReference type="PATRIC" id="fig|466.6.peg.1762"/>
<accession>A0A0W0W154</accession>
<dbReference type="AlphaFoldDB" id="A0A0W0W154"/>
<proteinExistence type="predicted"/>
<dbReference type="InterPro" id="IPR038367">
    <property type="entry name" value="PelD_GGDEF_sf"/>
</dbReference>
<keyword evidence="1" id="KW-0472">Membrane</keyword>
<dbReference type="RefSeq" id="WP_058452433.1">
    <property type="nucleotide sequence ID" value="NZ_CAAAIB010000004.1"/>
</dbReference>
<dbReference type="InterPro" id="IPR029016">
    <property type="entry name" value="GAF-like_dom_sf"/>
</dbReference>
<dbReference type="InterPro" id="IPR031583">
    <property type="entry name" value="PelD_GGDEF"/>
</dbReference>
<feature type="transmembrane region" description="Helical" evidence="1">
    <location>
        <begin position="94"/>
        <end position="116"/>
    </location>
</feature>
<sequence length="446" mass="51159">MNIKPLLKQVWTWREHSIWMWGEAIGITLLLLGLCYLTNPHNPLFVRGIFPWPWIASVIVVFQYGFGPSLLSAGIIAIFAVSQRNAGAISLTDFQLYLLSGVTLILICTLFSSSWVRRMLNADVLQAYSEERLKSLSRSYYMLRLSSDYLEQNIISKPMTLRLAFRELQKLNLNADTLLSPDVTYSFLQLISQFCQVNIGGIFLYQNEQLNPEPFVEIGLVGRLVLSDPLVKRCIESETISFVSINQIEEASDCIYLVAAPLITRENKHLGILIIKEMPFWNLNEEMLRILSILTYYFSQEVSVSSEVADFLRHYPDCSADFANQIIRLIPLKKDLDLDSALVAVMVSKHLRSHNVIYNLKNQHRILDSFWSLELDNYDVLITLMPFTSSAGIHGYITRIKNYLQMDLGLPVDNVEIKIRSMQVYAETPFKVMQYFLNFIKGKNIA</sequence>
<feature type="transmembrane region" description="Helical" evidence="1">
    <location>
        <begin position="18"/>
        <end position="37"/>
    </location>
</feature>
<reference evidence="3 4" key="1">
    <citation type="submission" date="2015-11" db="EMBL/GenBank/DDBJ databases">
        <title>Genomic analysis of 38 Legionella species identifies large and diverse effector repertoires.</title>
        <authorList>
            <person name="Burstein D."/>
            <person name="Amaro F."/>
            <person name="Zusman T."/>
            <person name="Lifshitz Z."/>
            <person name="Cohen O."/>
            <person name="Gilbert J.A."/>
            <person name="Pupko T."/>
            <person name="Shuman H.A."/>
            <person name="Segal G."/>
        </authorList>
    </citation>
    <scope>NUCLEOTIDE SEQUENCE [LARGE SCALE GENOMIC DNA]</scope>
    <source>
        <strain evidence="3 4">PX-1-G2-E2</strain>
    </source>
</reference>
<dbReference type="Gene3D" id="3.30.450.40">
    <property type="match status" value="1"/>
</dbReference>
<dbReference type="STRING" id="466.Lmac_1673"/>
<name>A0A0W0W154_9GAMM</name>